<evidence type="ECO:0008006" key="3">
    <source>
        <dbReference type="Google" id="ProtNLM"/>
    </source>
</evidence>
<evidence type="ECO:0000313" key="1">
    <source>
        <dbReference type="EMBL" id="KAF5838458.1"/>
    </source>
</evidence>
<accession>A0ABQ7GV47</accession>
<keyword evidence="2" id="KW-1185">Reference proteome</keyword>
<evidence type="ECO:0000313" key="2">
    <source>
        <dbReference type="Proteomes" id="UP000815325"/>
    </source>
</evidence>
<organism evidence="1 2">
    <name type="scientific">Dunaliella salina</name>
    <name type="common">Green alga</name>
    <name type="synonym">Protococcus salinus</name>
    <dbReference type="NCBI Taxonomy" id="3046"/>
    <lineage>
        <taxon>Eukaryota</taxon>
        <taxon>Viridiplantae</taxon>
        <taxon>Chlorophyta</taxon>
        <taxon>core chlorophytes</taxon>
        <taxon>Chlorophyceae</taxon>
        <taxon>CS clade</taxon>
        <taxon>Chlamydomonadales</taxon>
        <taxon>Dunaliellaceae</taxon>
        <taxon>Dunaliella</taxon>
    </lineage>
</organism>
<gene>
    <name evidence="1" type="ORF">DUNSADRAFT_2852</name>
</gene>
<dbReference type="Proteomes" id="UP000815325">
    <property type="component" value="Unassembled WGS sequence"/>
</dbReference>
<proteinExistence type="predicted"/>
<reference evidence="1" key="1">
    <citation type="submission" date="2017-08" db="EMBL/GenBank/DDBJ databases">
        <authorList>
            <person name="Polle J.E."/>
            <person name="Barry K."/>
            <person name="Cushman J."/>
            <person name="Schmutz J."/>
            <person name="Tran D."/>
            <person name="Hathwaick L.T."/>
            <person name="Yim W.C."/>
            <person name="Jenkins J."/>
            <person name="Mckie-Krisberg Z.M."/>
            <person name="Prochnik S."/>
            <person name="Lindquist E."/>
            <person name="Dockter R.B."/>
            <person name="Adam C."/>
            <person name="Molina H."/>
            <person name="Bunkerborg J."/>
            <person name="Jin E."/>
            <person name="Buchheim M."/>
            <person name="Magnuson J."/>
        </authorList>
    </citation>
    <scope>NUCLEOTIDE SEQUENCE</scope>
    <source>
        <strain evidence="1">CCAP 19/18</strain>
    </source>
</reference>
<comment type="caution">
    <text evidence="1">The sequence shown here is derived from an EMBL/GenBank/DDBJ whole genome shotgun (WGS) entry which is preliminary data.</text>
</comment>
<dbReference type="EMBL" id="MU069578">
    <property type="protein sequence ID" value="KAF5838458.1"/>
    <property type="molecule type" value="Genomic_DNA"/>
</dbReference>
<name>A0ABQ7GV47_DUNSA</name>
<sequence length="49" mass="5872">MLTPVLKICTLFHNCRALHRLWRLLKQGWRLCFMHDSCSLKCTNVHAIY</sequence>
<protein>
    <recommendedName>
        <fullName evidence="3">Encoded protein</fullName>
    </recommendedName>
</protein>